<dbReference type="Pfam" id="PF00854">
    <property type="entry name" value="PTR2"/>
    <property type="match status" value="1"/>
</dbReference>
<keyword evidence="8" id="KW-1185">Reference proteome</keyword>
<dbReference type="PANTHER" id="PTHR11654">
    <property type="entry name" value="OLIGOPEPTIDE TRANSPORTER-RELATED"/>
    <property type="match status" value="1"/>
</dbReference>
<reference evidence="7 8" key="1">
    <citation type="journal article" date="2013" name="PLoS Genet.">
        <title>Distinctive expansion of potential virulence genes in the genome of the oomycete fish pathogen Saprolegnia parasitica.</title>
        <authorList>
            <person name="Jiang R.H."/>
            <person name="de Bruijn I."/>
            <person name="Haas B.J."/>
            <person name="Belmonte R."/>
            <person name="Lobach L."/>
            <person name="Christie J."/>
            <person name="van den Ackerveken G."/>
            <person name="Bottin A."/>
            <person name="Bulone V."/>
            <person name="Diaz-Moreno S.M."/>
            <person name="Dumas B."/>
            <person name="Fan L."/>
            <person name="Gaulin E."/>
            <person name="Govers F."/>
            <person name="Grenville-Briggs L.J."/>
            <person name="Horner N.R."/>
            <person name="Levin J.Z."/>
            <person name="Mammella M."/>
            <person name="Meijer H.J."/>
            <person name="Morris P."/>
            <person name="Nusbaum C."/>
            <person name="Oome S."/>
            <person name="Phillips A.J."/>
            <person name="van Rooyen D."/>
            <person name="Rzeszutek E."/>
            <person name="Saraiva M."/>
            <person name="Secombes C.J."/>
            <person name="Seidl M.F."/>
            <person name="Snel B."/>
            <person name="Stassen J.H."/>
            <person name="Sykes S."/>
            <person name="Tripathy S."/>
            <person name="van den Berg H."/>
            <person name="Vega-Arreguin J.C."/>
            <person name="Wawra S."/>
            <person name="Young S.K."/>
            <person name="Zeng Q."/>
            <person name="Dieguez-Uribeondo J."/>
            <person name="Russ C."/>
            <person name="Tyler B.M."/>
            <person name="van West P."/>
        </authorList>
    </citation>
    <scope>NUCLEOTIDE SEQUENCE [LARGE SCALE GENOMIC DNA]</scope>
    <source>
        <strain evidence="7 8">CBS 223.65</strain>
    </source>
</reference>
<dbReference type="Proteomes" id="UP000030745">
    <property type="component" value="Unassembled WGS sequence"/>
</dbReference>
<dbReference type="InterPro" id="IPR036259">
    <property type="entry name" value="MFS_trans_sf"/>
</dbReference>
<dbReference type="AlphaFoldDB" id="A0A067CB21"/>
<comment type="similarity">
    <text evidence="2">Belongs to the major facilitator superfamily. Proton-dependent oligopeptide transporter (POT/PTR) (TC 2.A.17) family.</text>
</comment>
<dbReference type="VEuPathDB" id="FungiDB:SPRG_10479"/>
<feature type="transmembrane region" description="Helical" evidence="6">
    <location>
        <begin position="118"/>
        <end position="136"/>
    </location>
</feature>
<gene>
    <name evidence="7" type="ORF">SPRG_10479</name>
</gene>
<feature type="transmembrane region" description="Helical" evidence="6">
    <location>
        <begin position="330"/>
        <end position="347"/>
    </location>
</feature>
<evidence type="ECO:0000313" key="7">
    <source>
        <dbReference type="EMBL" id="KDO23701.1"/>
    </source>
</evidence>
<feature type="transmembrane region" description="Helical" evidence="6">
    <location>
        <begin position="93"/>
        <end position="112"/>
    </location>
</feature>
<evidence type="ECO:0000256" key="2">
    <source>
        <dbReference type="ARBA" id="ARBA00005982"/>
    </source>
</evidence>
<feature type="transmembrane region" description="Helical" evidence="6">
    <location>
        <begin position="533"/>
        <end position="556"/>
    </location>
</feature>
<dbReference type="OMA" id="QMMGVWF"/>
<feature type="transmembrane region" description="Helical" evidence="6">
    <location>
        <begin position="20"/>
        <end position="39"/>
    </location>
</feature>
<keyword evidence="3 6" id="KW-0812">Transmembrane</keyword>
<proteinExistence type="inferred from homology"/>
<evidence type="ECO:0000256" key="1">
    <source>
        <dbReference type="ARBA" id="ARBA00004141"/>
    </source>
</evidence>
<name>A0A067CB21_SAPPC</name>
<feature type="transmembrane region" description="Helical" evidence="6">
    <location>
        <begin position="370"/>
        <end position="390"/>
    </location>
</feature>
<evidence type="ECO:0000256" key="4">
    <source>
        <dbReference type="ARBA" id="ARBA00022989"/>
    </source>
</evidence>
<evidence type="ECO:0000313" key="8">
    <source>
        <dbReference type="Proteomes" id="UP000030745"/>
    </source>
</evidence>
<feature type="transmembrane region" description="Helical" evidence="6">
    <location>
        <begin position="498"/>
        <end position="521"/>
    </location>
</feature>
<evidence type="ECO:0000256" key="6">
    <source>
        <dbReference type="SAM" id="Phobius"/>
    </source>
</evidence>
<accession>A0A067CB21</accession>
<comment type="subcellular location">
    <subcellularLocation>
        <location evidence="1">Membrane</location>
        <topology evidence="1">Multi-pass membrane protein</topology>
    </subcellularLocation>
</comment>
<organism evidence="7 8">
    <name type="scientific">Saprolegnia parasitica (strain CBS 223.65)</name>
    <dbReference type="NCBI Taxonomy" id="695850"/>
    <lineage>
        <taxon>Eukaryota</taxon>
        <taxon>Sar</taxon>
        <taxon>Stramenopiles</taxon>
        <taxon>Oomycota</taxon>
        <taxon>Saprolegniomycetes</taxon>
        <taxon>Saprolegniales</taxon>
        <taxon>Saprolegniaceae</taxon>
        <taxon>Saprolegnia</taxon>
    </lineage>
</organism>
<dbReference type="InterPro" id="IPR000109">
    <property type="entry name" value="POT_fam"/>
</dbReference>
<feature type="transmembrane region" description="Helical" evidence="6">
    <location>
        <begin position="165"/>
        <end position="185"/>
    </location>
</feature>
<feature type="transmembrane region" description="Helical" evidence="6">
    <location>
        <begin position="197"/>
        <end position="218"/>
    </location>
</feature>
<dbReference type="GO" id="GO:0016020">
    <property type="term" value="C:membrane"/>
    <property type="evidence" value="ECO:0007669"/>
    <property type="project" value="UniProtKB-SubCell"/>
</dbReference>
<keyword evidence="4 6" id="KW-1133">Transmembrane helix</keyword>
<feature type="transmembrane region" description="Helical" evidence="6">
    <location>
        <begin position="411"/>
        <end position="431"/>
    </location>
</feature>
<dbReference type="RefSeq" id="XP_012205519.1">
    <property type="nucleotide sequence ID" value="XM_012350129.1"/>
</dbReference>
<feature type="transmembrane region" description="Helical" evidence="6">
    <location>
        <begin position="59"/>
        <end position="81"/>
    </location>
</feature>
<evidence type="ECO:0000256" key="5">
    <source>
        <dbReference type="ARBA" id="ARBA00023136"/>
    </source>
</evidence>
<dbReference type="Gene3D" id="1.20.1250.20">
    <property type="entry name" value="MFS general substrate transporter like domains"/>
    <property type="match status" value="1"/>
</dbReference>
<dbReference type="GeneID" id="24132587"/>
<dbReference type="KEGG" id="spar:SPRG_10479"/>
<feature type="transmembrane region" description="Helical" evidence="6">
    <location>
        <begin position="253"/>
        <end position="273"/>
    </location>
</feature>
<dbReference type="SUPFAM" id="SSF103473">
    <property type="entry name" value="MFS general substrate transporter"/>
    <property type="match status" value="1"/>
</dbReference>
<evidence type="ECO:0008006" key="9">
    <source>
        <dbReference type="Google" id="ProtNLM"/>
    </source>
</evidence>
<dbReference type="GO" id="GO:0022857">
    <property type="term" value="F:transmembrane transporter activity"/>
    <property type="evidence" value="ECO:0007669"/>
    <property type="project" value="InterPro"/>
</dbReference>
<evidence type="ECO:0000256" key="3">
    <source>
        <dbReference type="ARBA" id="ARBA00022692"/>
    </source>
</evidence>
<keyword evidence="5 6" id="KW-0472">Membrane</keyword>
<feature type="transmembrane region" description="Helical" evidence="6">
    <location>
        <begin position="466"/>
        <end position="486"/>
    </location>
</feature>
<feature type="transmembrane region" description="Helical" evidence="6">
    <location>
        <begin position="279"/>
        <end position="300"/>
    </location>
</feature>
<protein>
    <recommendedName>
        <fullName evidence="9">Major facilitator superfamily (MFS) profile domain-containing protein</fullName>
    </recommendedName>
</protein>
<dbReference type="OrthoDB" id="8904098at2759"/>
<dbReference type="EMBL" id="KK583250">
    <property type="protein sequence ID" value="KDO23701.1"/>
    <property type="molecule type" value="Genomic_DNA"/>
</dbReference>
<sequence>MSAETTGLLQTTTTPAKTSIILSVCSFILVTEFCERFAYYGFTGSLPIFFRKNLGFSSVLATELNSVFSCVTYITPLLGAYVADKLLGRFKSILFFSIWYMLGLILCTVASAPPLMSSSWFMFGLFGCIALGVGGIKPNVVVLGADQFDTTDPAQKAERDKFFNWFYWSINIGATFSTVFLTNLAVDGYAPYIPVEYGFFASFLIPTIAFGLALVIFVSGRKRYVRKPPQGSALSRFVQILLFAGSRSGKGRLVLSGGFAFLPAIILTTASYFVDEPKWHLALALAGAALVVYGTLVLIATGRNTDWVRAAAIENGGDCSLAETREVGQVLRLSPYFGFLIVFWAVYSQQTMNFILQGCQMDLRVGETQVSSAMLSMFDSIVILVFVPVFNQCLYPAIERCGVRLTILRKMGAGLVVAALCMVVAGAIEVARKDAPLLEGLSSNCADASERLPMSAISVWWQTPQYLLVGVAEILVSIPSYDLFYSEVPESMRSVCQALNLLTTTLGSVVAGGVNSIFSFWVTTNLNDGSLELVFYILAGLVLLNLLGFILVARGFEYHVPDHSKLDLVSGYSPALPRATRRSRKPSGVV</sequence>